<dbReference type="STRING" id="882.DVU_2831"/>
<organism evidence="1 2">
    <name type="scientific">Nitratidesulfovibrio vulgaris (strain ATCC 29579 / DSM 644 / CCUG 34227 / NCIMB 8303 / VKM B-1760 / Hildenborough)</name>
    <name type="common">Desulfovibrio vulgaris</name>
    <dbReference type="NCBI Taxonomy" id="882"/>
    <lineage>
        <taxon>Bacteria</taxon>
        <taxon>Pseudomonadati</taxon>
        <taxon>Thermodesulfobacteriota</taxon>
        <taxon>Desulfovibrionia</taxon>
        <taxon>Desulfovibrionales</taxon>
        <taxon>Desulfovibrionaceae</taxon>
        <taxon>Nitratidesulfovibrio</taxon>
    </lineage>
</organism>
<dbReference type="PaxDb" id="882-DVU_2831"/>
<accession>Q727M4</accession>
<name>Q727M4_NITV2</name>
<reference evidence="1 2" key="1">
    <citation type="journal article" date="2004" name="Nat. Biotechnol.">
        <title>The genome sequence of the anaerobic, sulfate-reducing bacterium Desulfovibrio vulgaris Hildenborough.</title>
        <authorList>
            <person name="Heidelberg J.F."/>
            <person name="Seshadri R."/>
            <person name="Haveman S.A."/>
            <person name="Hemme C.L."/>
            <person name="Paulsen I.T."/>
            <person name="Kolonay J.F."/>
            <person name="Eisen J.A."/>
            <person name="Ward N."/>
            <person name="Methe B."/>
            <person name="Brinkac L.M."/>
            <person name="Daugherty S.C."/>
            <person name="Deboy R.T."/>
            <person name="Dodson R.J."/>
            <person name="Durkin A.S."/>
            <person name="Madupu R."/>
            <person name="Nelson W.C."/>
            <person name="Sullivan S.A."/>
            <person name="Fouts D."/>
            <person name="Haft D.H."/>
            <person name="Selengut J."/>
            <person name="Peterson J.D."/>
            <person name="Davidsen T.M."/>
            <person name="Zafar N."/>
            <person name="Zhou L."/>
            <person name="Radune D."/>
            <person name="Dimitrov G."/>
            <person name="Hance M."/>
            <person name="Tran K."/>
            <person name="Khouri H."/>
            <person name="Gill J."/>
            <person name="Utterback T.R."/>
            <person name="Feldblyum T.V."/>
            <person name="Wall J.D."/>
            <person name="Voordouw G."/>
            <person name="Fraser C.M."/>
        </authorList>
    </citation>
    <scope>NUCLEOTIDE SEQUENCE [LARGE SCALE GENOMIC DNA]</scope>
    <source>
        <strain evidence="2">ATCC 29579 / DSM 644 / NCIMB 8303 / VKM B-1760 / Hildenborough</strain>
    </source>
</reference>
<evidence type="ECO:0000313" key="2">
    <source>
        <dbReference type="Proteomes" id="UP000002194"/>
    </source>
</evidence>
<dbReference type="AlphaFoldDB" id="Q727M4"/>
<sequence>MSVREPNPVELMLVAVALASETGPAEANLAWVTQRAAGKRLCFHGQYIRIGTPEVGKEPAVRRQ</sequence>
<keyword evidence="2" id="KW-1185">Reference proteome</keyword>
<dbReference type="EnsemblBacteria" id="AAS97303">
    <property type="protein sequence ID" value="AAS97303"/>
    <property type="gene ID" value="DVU_2831"/>
</dbReference>
<dbReference type="KEGG" id="dvu:DVU_2831"/>
<gene>
    <name evidence="1" type="ordered locus">DVU_2831</name>
</gene>
<dbReference type="PATRIC" id="fig|882.5.peg.2560"/>
<evidence type="ECO:0000313" key="1">
    <source>
        <dbReference type="EMBL" id="AAS97303.1"/>
    </source>
</evidence>
<dbReference type="EMBL" id="AE017285">
    <property type="protein sequence ID" value="AAS97303.1"/>
    <property type="molecule type" value="Genomic_DNA"/>
</dbReference>
<dbReference type="Proteomes" id="UP000002194">
    <property type="component" value="Chromosome"/>
</dbReference>
<protein>
    <submittedName>
        <fullName evidence="1">Uncharacterized protein</fullName>
    </submittedName>
</protein>
<dbReference type="RefSeq" id="WP_010940097.1">
    <property type="nucleotide sequence ID" value="NC_002937.3"/>
</dbReference>
<proteinExistence type="predicted"/>
<dbReference type="HOGENOM" id="CLU_2860490_0_0_7"/>